<keyword evidence="3" id="KW-0378">Hydrolase</keyword>
<evidence type="ECO:0000313" key="4">
    <source>
        <dbReference type="Proteomes" id="UP000702425"/>
    </source>
</evidence>
<dbReference type="InterPro" id="IPR036365">
    <property type="entry name" value="PGBD-like_sf"/>
</dbReference>
<dbReference type="Proteomes" id="UP000702425">
    <property type="component" value="Unassembled WGS sequence"/>
</dbReference>
<evidence type="ECO:0000259" key="1">
    <source>
        <dbReference type="Pfam" id="PF01471"/>
    </source>
</evidence>
<dbReference type="InterPro" id="IPR009045">
    <property type="entry name" value="Zn_M74/Hedgehog-like"/>
</dbReference>
<dbReference type="Gene3D" id="1.10.101.10">
    <property type="entry name" value="PGBD-like superfamily/PGBD"/>
    <property type="match status" value="1"/>
</dbReference>
<dbReference type="InterPro" id="IPR003709">
    <property type="entry name" value="VanY-like_core_dom"/>
</dbReference>
<evidence type="ECO:0000313" key="3">
    <source>
        <dbReference type="EMBL" id="NQE36842.1"/>
    </source>
</evidence>
<name>A0ABX2D4I0_9CYAN</name>
<comment type="caution">
    <text evidence="3">The sequence shown here is derived from an EMBL/GenBank/DDBJ whole genome shotgun (WGS) entry which is preliminary data.</text>
</comment>
<keyword evidence="4" id="KW-1185">Reference proteome</keyword>
<organism evidence="3 4">
    <name type="scientific">Microcoleus asticus IPMA8</name>
    <dbReference type="NCBI Taxonomy" id="2563858"/>
    <lineage>
        <taxon>Bacteria</taxon>
        <taxon>Bacillati</taxon>
        <taxon>Cyanobacteriota</taxon>
        <taxon>Cyanophyceae</taxon>
        <taxon>Oscillatoriophycideae</taxon>
        <taxon>Oscillatoriales</taxon>
        <taxon>Microcoleaceae</taxon>
        <taxon>Microcoleus</taxon>
        <taxon>Microcoleus asticus</taxon>
    </lineage>
</organism>
<dbReference type="EC" id="3.5.1.28" evidence="3"/>
<dbReference type="InterPro" id="IPR002477">
    <property type="entry name" value="Peptidoglycan-bd-like"/>
</dbReference>
<dbReference type="SUPFAM" id="SSF55166">
    <property type="entry name" value="Hedgehog/DD-peptidase"/>
    <property type="match status" value="1"/>
</dbReference>
<evidence type="ECO:0000259" key="2">
    <source>
        <dbReference type="Pfam" id="PF02557"/>
    </source>
</evidence>
<sequence>MSDSINDTSDQLEDLVVEPCLEIHEFEENAPRARASFNGLLQDAPEGNTSVVNGLSQQLIYQINLIVPDALVSFDDLDVELGDAAYPFVPPAAKQALQKAIERYGRKLVVNSAYRTLAQQMLLFKWLNGKSPVAEPGQSNHQSGLALDIEDREGWLPFLNGSGWQPLAGDPPHIDYQGAGAKDLREATIKAFQQLWNKNHPTEEIEAEGLWGPITESCLNRSPAMGFEKAPWDDKPRNLRLSRPLMEGSDVRKLQQKLKDAGLAISVADGVFGGETDKAVKEFQKQKGLVTDGIVGAKTLELIA</sequence>
<protein>
    <submittedName>
        <fullName evidence="3">N-acetylmuramoyl-L-alanine amidase CwlM</fullName>
        <ecNumber evidence="3">3.5.1.28</ecNumber>
    </submittedName>
</protein>
<dbReference type="Gene3D" id="3.30.1380.10">
    <property type="match status" value="1"/>
</dbReference>
<gene>
    <name evidence="3" type="primary">cwlM_3</name>
    <name evidence="3" type="ORF">E5S67_04608</name>
</gene>
<dbReference type="GO" id="GO:0008745">
    <property type="term" value="F:N-acetylmuramoyl-L-alanine amidase activity"/>
    <property type="evidence" value="ECO:0007669"/>
    <property type="project" value="UniProtKB-EC"/>
</dbReference>
<reference evidence="3 4" key="1">
    <citation type="journal article" date="2020" name="Sci. Rep.">
        <title>A novel cyanobacterial geosmin producer, revising GeoA distribution and dispersion patterns in Bacteria.</title>
        <authorList>
            <person name="Churro C."/>
            <person name="Semedo-Aguiar A.P."/>
            <person name="Silva A.D."/>
            <person name="Pereira-Leal J.B."/>
            <person name="Leite R.B."/>
        </authorList>
    </citation>
    <scope>NUCLEOTIDE SEQUENCE [LARGE SCALE GENOMIC DNA]</scope>
    <source>
        <strain evidence="3 4">IPMA8</strain>
    </source>
</reference>
<proteinExistence type="predicted"/>
<feature type="domain" description="D-alanyl-D-alanine carboxypeptidase-like core" evidence="2">
    <location>
        <begin position="93"/>
        <end position="153"/>
    </location>
</feature>
<accession>A0ABX2D4I0</accession>
<feature type="domain" description="Peptidoglycan binding-like" evidence="1">
    <location>
        <begin position="248"/>
        <end position="302"/>
    </location>
</feature>
<dbReference type="SUPFAM" id="SSF47090">
    <property type="entry name" value="PGBD-like"/>
    <property type="match status" value="1"/>
</dbReference>
<dbReference type="Pfam" id="PF01471">
    <property type="entry name" value="PG_binding_1"/>
    <property type="match status" value="1"/>
</dbReference>
<dbReference type="Pfam" id="PF02557">
    <property type="entry name" value="VanY"/>
    <property type="match status" value="1"/>
</dbReference>
<dbReference type="InterPro" id="IPR036366">
    <property type="entry name" value="PGBDSf"/>
</dbReference>
<dbReference type="EMBL" id="SRRZ01000100">
    <property type="protein sequence ID" value="NQE36842.1"/>
    <property type="molecule type" value="Genomic_DNA"/>
</dbReference>
<dbReference type="CDD" id="cd14814">
    <property type="entry name" value="Peptidase_M15"/>
    <property type="match status" value="1"/>
</dbReference>
<dbReference type="RefSeq" id="WP_172190703.1">
    <property type="nucleotide sequence ID" value="NZ_CAWPPK010000003.1"/>
</dbReference>